<protein>
    <submittedName>
        <fullName evidence="6">TetR/AcrR family transcriptional regulator</fullName>
    </submittedName>
</protein>
<reference evidence="6 7" key="1">
    <citation type="submission" date="2018-10" db="EMBL/GenBank/DDBJ databases">
        <title>Draft genome sequence of Bacillus salarius IM0101, isolated from a hypersaline soil in Inner Mongolia, China.</title>
        <authorList>
            <person name="Yamprayoonswat W."/>
            <person name="Boonvisut S."/>
            <person name="Jumpathong W."/>
            <person name="Sittihan S."/>
            <person name="Ruangsuj P."/>
            <person name="Wanthongcharoen S."/>
            <person name="Thongpramul N."/>
            <person name="Pimmason S."/>
            <person name="Yu B."/>
            <person name="Yasawong M."/>
        </authorList>
    </citation>
    <scope>NUCLEOTIDE SEQUENCE [LARGE SCALE GENOMIC DNA]</scope>
    <source>
        <strain evidence="6 7">IM0101</strain>
    </source>
</reference>
<evidence type="ECO:0000313" key="6">
    <source>
        <dbReference type="EMBL" id="RSL34825.1"/>
    </source>
</evidence>
<dbReference type="GO" id="GO:0003677">
    <property type="term" value="F:DNA binding"/>
    <property type="evidence" value="ECO:0007669"/>
    <property type="project" value="UniProtKB-UniRule"/>
</dbReference>
<dbReference type="PRINTS" id="PR00455">
    <property type="entry name" value="HTHTETR"/>
</dbReference>
<keyword evidence="1" id="KW-0805">Transcription regulation</keyword>
<dbReference type="PANTHER" id="PTHR47506">
    <property type="entry name" value="TRANSCRIPTIONAL REGULATORY PROTEIN"/>
    <property type="match status" value="1"/>
</dbReference>
<dbReference type="SUPFAM" id="SSF48498">
    <property type="entry name" value="Tetracyclin repressor-like, C-terminal domain"/>
    <property type="match status" value="1"/>
</dbReference>
<name>A0A428N8X5_9BACI</name>
<sequence length="181" mass="20216">MAKTNNRVNILKAAAGIVREQGILALTLEAAASKAGVSKGGLLHHFPSKEKLIQGMVEHLNDSYVHNIRESAKNDQIKTGRWTRSFIQETNEQLINNQELNAGMLAALSVNPELLRPFQDAYKEWQESMEEDGLNKVNATILRLAADGLWLSELFGLAPLEDNERHDVLEKLIKLSKEDFG</sequence>
<evidence type="ECO:0000256" key="1">
    <source>
        <dbReference type="ARBA" id="ARBA00023015"/>
    </source>
</evidence>
<organism evidence="6 7">
    <name type="scientific">Salibacterium salarium</name>
    <dbReference type="NCBI Taxonomy" id="284579"/>
    <lineage>
        <taxon>Bacteria</taxon>
        <taxon>Bacillati</taxon>
        <taxon>Bacillota</taxon>
        <taxon>Bacilli</taxon>
        <taxon>Bacillales</taxon>
        <taxon>Bacillaceae</taxon>
    </lineage>
</organism>
<dbReference type="Proteomes" id="UP000275076">
    <property type="component" value="Unassembled WGS sequence"/>
</dbReference>
<dbReference type="Pfam" id="PF17937">
    <property type="entry name" value="TetR_C_28"/>
    <property type="match status" value="1"/>
</dbReference>
<evidence type="ECO:0000313" key="7">
    <source>
        <dbReference type="Proteomes" id="UP000275076"/>
    </source>
</evidence>
<dbReference type="InterPro" id="IPR001647">
    <property type="entry name" value="HTH_TetR"/>
</dbReference>
<keyword evidence="2 4" id="KW-0238">DNA-binding</keyword>
<dbReference type="InterPro" id="IPR036271">
    <property type="entry name" value="Tet_transcr_reg_TetR-rel_C_sf"/>
</dbReference>
<dbReference type="RefSeq" id="WP_125554321.1">
    <property type="nucleotide sequence ID" value="NZ_RBVX01000002.1"/>
</dbReference>
<proteinExistence type="predicted"/>
<dbReference type="Gene3D" id="1.10.357.10">
    <property type="entry name" value="Tetracycline Repressor, domain 2"/>
    <property type="match status" value="1"/>
</dbReference>
<gene>
    <name evidence="6" type="ORF">D7Z54_03015</name>
</gene>
<keyword evidence="7" id="KW-1185">Reference proteome</keyword>
<accession>A0A428N8X5</accession>
<dbReference type="AlphaFoldDB" id="A0A428N8X5"/>
<evidence type="ECO:0000259" key="5">
    <source>
        <dbReference type="PROSITE" id="PS50977"/>
    </source>
</evidence>
<keyword evidence="3" id="KW-0804">Transcription</keyword>
<comment type="caution">
    <text evidence="6">The sequence shown here is derived from an EMBL/GenBank/DDBJ whole genome shotgun (WGS) entry which is preliminary data.</text>
</comment>
<evidence type="ECO:0000256" key="3">
    <source>
        <dbReference type="ARBA" id="ARBA00023163"/>
    </source>
</evidence>
<dbReference type="InterPro" id="IPR009057">
    <property type="entry name" value="Homeodomain-like_sf"/>
</dbReference>
<evidence type="ECO:0000256" key="4">
    <source>
        <dbReference type="PROSITE-ProRule" id="PRU00335"/>
    </source>
</evidence>
<dbReference type="SUPFAM" id="SSF46689">
    <property type="entry name" value="Homeodomain-like"/>
    <property type="match status" value="1"/>
</dbReference>
<dbReference type="PANTHER" id="PTHR47506:SF6">
    <property type="entry name" value="HTH-TYPE TRANSCRIPTIONAL REPRESSOR NEMR"/>
    <property type="match status" value="1"/>
</dbReference>
<feature type="domain" description="HTH tetR-type" evidence="5">
    <location>
        <begin position="4"/>
        <end position="64"/>
    </location>
</feature>
<feature type="DNA-binding region" description="H-T-H motif" evidence="4">
    <location>
        <begin position="27"/>
        <end position="46"/>
    </location>
</feature>
<dbReference type="EMBL" id="RBVX01000002">
    <property type="protein sequence ID" value="RSL34825.1"/>
    <property type="molecule type" value="Genomic_DNA"/>
</dbReference>
<dbReference type="InterPro" id="IPR041479">
    <property type="entry name" value="TetR_CgmR_C"/>
</dbReference>
<dbReference type="Pfam" id="PF00440">
    <property type="entry name" value="TetR_N"/>
    <property type="match status" value="1"/>
</dbReference>
<dbReference type="OrthoDB" id="9806334at2"/>
<dbReference type="PROSITE" id="PS50977">
    <property type="entry name" value="HTH_TETR_2"/>
    <property type="match status" value="1"/>
</dbReference>
<evidence type="ECO:0000256" key="2">
    <source>
        <dbReference type="ARBA" id="ARBA00023125"/>
    </source>
</evidence>